<evidence type="ECO:0000313" key="6">
    <source>
        <dbReference type="EMBL" id="SOS75236.1"/>
    </source>
</evidence>
<dbReference type="Gene3D" id="3.40.30.10">
    <property type="entry name" value="Glutaredoxin"/>
    <property type="match status" value="1"/>
</dbReference>
<dbReference type="EMBL" id="OENF01000039">
    <property type="protein sequence ID" value="SOS75236.1"/>
    <property type="molecule type" value="Genomic_DNA"/>
</dbReference>
<name>A0A2H1YI97_9FLAO</name>
<accession>A0A2H1YI97</accession>
<dbReference type="InterPro" id="IPR013740">
    <property type="entry name" value="Redoxin"/>
</dbReference>
<evidence type="ECO:0000313" key="7">
    <source>
        <dbReference type="Proteomes" id="UP000234211"/>
    </source>
</evidence>
<dbReference type="InterPro" id="IPR036249">
    <property type="entry name" value="Thioredoxin-like_sf"/>
</dbReference>
<comment type="subcellular location">
    <subcellularLocation>
        <location evidence="1">Cell envelope</location>
    </subcellularLocation>
</comment>
<organism evidence="6 7">
    <name type="scientific">Tenacibaculum piscium</name>
    <dbReference type="NCBI Taxonomy" id="1458515"/>
    <lineage>
        <taxon>Bacteria</taxon>
        <taxon>Pseudomonadati</taxon>
        <taxon>Bacteroidota</taxon>
        <taxon>Flavobacteriia</taxon>
        <taxon>Flavobacteriales</taxon>
        <taxon>Flavobacteriaceae</taxon>
        <taxon>Tenacibaculum</taxon>
    </lineage>
</organism>
<keyword evidence="7" id="KW-1185">Reference proteome</keyword>
<evidence type="ECO:0000256" key="3">
    <source>
        <dbReference type="ARBA" id="ARBA00023157"/>
    </source>
</evidence>
<protein>
    <recommendedName>
        <fullName evidence="5">Thioredoxin domain-containing protein</fullName>
    </recommendedName>
</protein>
<reference evidence="7" key="1">
    <citation type="submission" date="2017-11" db="EMBL/GenBank/DDBJ databases">
        <authorList>
            <person name="Duchaud E."/>
        </authorList>
    </citation>
    <scope>NUCLEOTIDE SEQUENCE [LARGE SCALE GENOMIC DNA]</scope>
    <source>
        <strain evidence="7">Tenacibaculum sp. TNO020</strain>
    </source>
</reference>
<feature type="domain" description="Thioredoxin" evidence="5">
    <location>
        <begin position="28"/>
        <end position="182"/>
    </location>
</feature>
<dbReference type="RefSeq" id="WP_101917882.1">
    <property type="nucleotide sequence ID" value="NZ_OENF01000039.1"/>
</dbReference>
<dbReference type="GO" id="GO:0030313">
    <property type="term" value="C:cell envelope"/>
    <property type="evidence" value="ECO:0007669"/>
    <property type="project" value="UniProtKB-SubCell"/>
</dbReference>
<proteinExistence type="predicted"/>
<dbReference type="AlphaFoldDB" id="A0A2H1YI97"/>
<dbReference type="Proteomes" id="UP000234211">
    <property type="component" value="Unassembled WGS sequence"/>
</dbReference>
<dbReference type="InterPro" id="IPR013766">
    <property type="entry name" value="Thioredoxin_domain"/>
</dbReference>
<evidence type="ECO:0000256" key="4">
    <source>
        <dbReference type="ARBA" id="ARBA00023284"/>
    </source>
</evidence>
<dbReference type="OrthoDB" id="1098640at2"/>
<dbReference type="InterPro" id="IPR050553">
    <property type="entry name" value="Thioredoxin_ResA/DsbE_sf"/>
</dbReference>
<sequence length="183" mass="21246">MIKYILLIFTGFFLGNCSLKNPTEFSKEALNDTFISFGIKNQNQNQNQNQNKTEREIEREEVLFKDILSQNKGKKIVIDVWASWCKDCLESLPDVKKLQAENPTVVFVYLSLDKDLESWETAVHRLNLKGQHYFMQSGWEGKFAKFLGVNWIPRYLLIAENGAITVFNETKITDDFIGKILKK</sequence>
<dbReference type="Pfam" id="PF08534">
    <property type="entry name" value="Redoxin"/>
    <property type="match status" value="1"/>
</dbReference>
<dbReference type="PANTHER" id="PTHR42852">
    <property type="entry name" value="THIOL:DISULFIDE INTERCHANGE PROTEIN DSBE"/>
    <property type="match status" value="1"/>
</dbReference>
<dbReference type="SUPFAM" id="SSF52833">
    <property type="entry name" value="Thioredoxin-like"/>
    <property type="match status" value="1"/>
</dbReference>
<dbReference type="PANTHER" id="PTHR42852:SF6">
    <property type="entry name" value="THIOL:DISULFIDE INTERCHANGE PROTEIN DSBE"/>
    <property type="match status" value="1"/>
</dbReference>
<dbReference type="CDD" id="cd02966">
    <property type="entry name" value="TlpA_like_family"/>
    <property type="match status" value="1"/>
</dbReference>
<dbReference type="GO" id="GO:0017004">
    <property type="term" value="P:cytochrome complex assembly"/>
    <property type="evidence" value="ECO:0007669"/>
    <property type="project" value="UniProtKB-KW"/>
</dbReference>
<dbReference type="PROSITE" id="PS51352">
    <property type="entry name" value="THIOREDOXIN_2"/>
    <property type="match status" value="1"/>
</dbReference>
<keyword evidence="2" id="KW-0201">Cytochrome c-type biogenesis</keyword>
<keyword evidence="4" id="KW-0676">Redox-active center</keyword>
<keyword evidence="3" id="KW-1015">Disulfide bond</keyword>
<evidence type="ECO:0000259" key="5">
    <source>
        <dbReference type="PROSITE" id="PS51352"/>
    </source>
</evidence>
<evidence type="ECO:0000256" key="1">
    <source>
        <dbReference type="ARBA" id="ARBA00004196"/>
    </source>
</evidence>
<evidence type="ECO:0000256" key="2">
    <source>
        <dbReference type="ARBA" id="ARBA00022748"/>
    </source>
</evidence>
<gene>
    <name evidence="6" type="ORF">TNO020_440006</name>
</gene>